<organism evidence="2 3">
    <name type="scientific">Tsuneonella aeria</name>
    <dbReference type="NCBI Taxonomy" id="1837929"/>
    <lineage>
        <taxon>Bacteria</taxon>
        <taxon>Pseudomonadati</taxon>
        <taxon>Pseudomonadota</taxon>
        <taxon>Alphaproteobacteria</taxon>
        <taxon>Sphingomonadales</taxon>
        <taxon>Erythrobacteraceae</taxon>
        <taxon>Tsuneonella</taxon>
    </lineage>
</organism>
<dbReference type="Proteomes" id="UP000439522">
    <property type="component" value="Unassembled WGS sequence"/>
</dbReference>
<keyword evidence="1" id="KW-1133">Transmembrane helix</keyword>
<evidence type="ECO:0000313" key="2">
    <source>
        <dbReference type="EMBL" id="MXO74738.1"/>
    </source>
</evidence>
<dbReference type="PANTHER" id="PTHR41386:SF1">
    <property type="entry name" value="MEMBRANE PROTEIN"/>
    <property type="match status" value="1"/>
</dbReference>
<dbReference type="Pfam" id="PF06210">
    <property type="entry name" value="DUF1003"/>
    <property type="match status" value="1"/>
</dbReference>
<feature type="transmembrane region" description="Helical" evidence="1">
    <location>
        <begin position="103"/>
        <end position="122"/>
    </location>
</feature>
<evidence type="ECO:0000313" key="3">
    <source>
        <dbReference type="Proteomes" id="UP000439522"/>
    </source>
</evidence>
<proteinExistence type="predicted"/>
<name>A0A6I4TEC0_9SPHN</name>
<keyword evidence="1" id="KW-0472">Membrane</keyword>
<evidence type="ECO:0000256" key="1">
    <source>
        <dbReference type="SAM" id="Phobius"/>
    </source>
</evidence>
<dbReference type="InterPro" id="IPR010406">
    <property type="entry name" value="DUF1003"/>
</dbReference>
<dbReference type="OrthoDB" id="9795736at2"/>
<protein>
    <submittedName>
        <fullName evidence="2">DUF1003 domain-containing protein</fullName>
    </submittedName>
</protein>
<gene>
    <name evidence="2" type="ORF">GRI40_05825</name>
</gene>
<reference evidence="2 3" key="1">
    <citation type="submission" date="2019-12" db="EMBL/GenBank/DDBJ databases">
        <title>Genomic-based taxomic classification of the family Erythrobacteraceae.</title>
        <authorList>
            <person name="Xu L."/>
        </authorList>
    </citation>
    <scope>NUCLEOTIDE SEQUENCE [LARGE SCALE GENOMIC DNA]</scope>
    <source>
        <strain evidence="2 3">100921-2</strain>
    </source>
</reference>
<dbReference type="PANTHER" id="PTHR41386">
    <property type="entry name" value="INTEGRAL MEMBRANE PROTEIN-RELATED"/>
    <property type="match status" value="1"/>
</dbReference>
<sequence>MIGANDPEVLARELLGRELDELDAEEQSVIRRVASGSYEGLDAAEAAQLSATFGERLADRVAAVGGSWAFILSFAFVLLAWVVVNNGALEAVGLPPFDRFPYIFLNLMLSMLAAIQAPVIMMSQNRQSAKDRIAARHDYEVNLRTQLEIMRLSTKLDRMVHFAIREAKKADEAIYEAIEDAKPAG</sequence>
<comment type="caution">
    <text evidence="2">The sequence shown here is derived from an EMBL/GenBank/DDBJ whole genome shotgun (WGS) entry which is preliminary data.</text>
</comment>
<keyword evidence="3" id="KW-1185">Reference proteome</keyword>
<accession>A0A6I4TEC0</accession>
<keyword evidence="1" id="KW-0812">Transmembrane</keyword>
<dbReference type="EMBL" id="WTZA01000001">
    <property type="protein sequence ID" value="MXO74738.1"/>
    <property type="molecule type" value="Genomic_DNA"/>
</dbReference>
<feature type="transmembrane region" description="Helical" evidence="1">
    <location>
        <begin position="61"/>
        <end position="83"/>
    </location>
</feature>
<dbReference type="AlphaFoldDB" id="A0A6I4TEC0"/>